<gene>
    <name evidence="1" type="ORF">BV133_2255</name>
</gene>
<reference evidence="1" key="1">
    <citation type="journal article" date="2015" name="Genome Announc.">
        <title>Complete Genome Sequence of the Bacteriochlorophyll b-Producing Photosynthetic Bacterium Blastochloris viridis.</title>
        <authorList>
            <person name="Tsukatani Y."/>
            <person name="Hirose Y."/>
            <person name="Harada J."/>
            <person name="Misawa N."/>
            <person name="Mori K."/>
            <person name="Inoue K."/>
            <person name="Tamiaki H."/>
        </authorList>
    </citation>
    <scope>NUCLEOTIDE SEQUENCE [LARGE SCALE GENOMIC DNA]</scope>
    <source>
        <strain evidence="1">DSM 133</strain>
    </source>
</reference>
<accession>A0A182D3B9</accession>
<protein>
    <submittedName>
        <fullName evidence="1">Uncharacterized protein</fullName>
    </submittedName>
</protein>
<evidence type="ECO:0000313" key="1">
    <source>
        <dbReference type="EMBL" id="BAR99848.1"/>
    </source>
</evidence>
<dbReference type="AlphaFoldDB" id="A0A182D3B9"/>
<organism evidence="1">
    <name type="scientific">Blastochloris viridis</name>
    <name type="common">Rhodopseudomonas viridis</name>
    <dbReference type="NCBI Taxonomy" id="1079"/>
    <lineage>
        <taxon>Bacteria</taxon>
        <taxon>Pseudomonadati</taxon>
        <taxon>Pseudomonadota</taxon>
        <taxon>Alphaproteobacteria</taxon>
        <taxon>Hyphomicrobiales</taxon>
        <taxon>Blastochloridaceae</taxon>
        <taxon>Blastochloris</taxon>
    </lineage>
</organism>
<sequence length="42" mass="4581">MPTPPGRVSDAYQICAAMASLPGICQTIRRLSAARPSTHWRI</sequence>
<name>A0A182D3B9_BLAVI</name>
<proteinExistence type="predicted"/>
<dbReference type="EMBL" id="AP014854">
    <property type="protein sequence ID" value="BAR99848.1"/>
    <property type="molecule type" value="Genomic_DNA"/>
</dbReference>